<feature type="transmembrane region" description="Helical" evidence="1">
    <location>
        <begin position="90"/>
        <end position="110"/>
    </location>
</feature>
<keyword evidence="3" id="KW-1185">Reference proteome</keyword>
<accession>A0A163GUV6</accession>
<comment type="caution">
    <text evidence="2">The sequence shown here is derived from an EMBL/GenBank/DDBJ whole genome shotgun (WGS) entry which is preliminary data.</text>
</comment>
<evidence type="ECO:0000313" key="2">
    <source>
        <dbReference type="EMBL" id="KZS45166.1"/>
    </source>
</evidence>
<dbReference type="RefSeq" id="WP_063477662.1">
    <property type="nucleotide sequence ID" value="NZ_JBCMWP010000019.1"/>
</dbReference>
<gene>
    <name evidence="2" type="ORF">AWU65_04070</name>
</gene>
<evidence type="ECO:0000256" key="1">
    <source>
        <dbReference type="SAM" id="Phobius"/>
    </source>
</evidence>
<dbReference type="EMBL" id="LWMH01000001">
    <property type="protein sequence ID" value="KZS45166.1"/>
    <property type="molecule type" value="Genomic_DNA"/>
</dbReference>
<keyword evidence="1" id="KW-0472">Membrane</keyword>
<evidence type="ECO:0000313" key="3">
    <source>
        <dbReference type="Proteomes" id="UP000076796"/>
    </source>
</evidence>
<organism evidence="2 3">
    <name type="scientific">Paenibacillus glucanolyticus</name>
    <dbReference type="NCBI Taxonomy" id="59843"/>
    <lineage>
        <taxon>Bacteria</taxon>
        <taxon>Bacillati</taxon>
        <taxon>Bacillota</taxon>
        <taxon>Bacilli</taxon>
        <taxon>Bacillales</taxon>
        <taxon>Paenibacillaceae</taxon>
        <taxon>Paenibacillus</taxon>
    </lineage>
</organism>
<feature type="transmembrane region" description="Helical" evidence="1">
    <location>
        <begin position="48"/>
        <end position="70"/>
    </location>
</feature>
<dbReference type="Proteomes" id="UP000076796">
    <property type="component" value="Unassembled WGS sequence"/>
</dbReference>
<reference evidence="2" key="1">
    <citation type="journal article" date="2016" name="Genome Announc.">
        <title>Draft genomes of two strains of Paenibacillus glucanolyticus with capability to degrade lignocellulose.</title>
        <authorList>
            <person name="Mathews S.L."/>
            <person name="Pawlak J."/>
            <person name="Grunden A.M."/>
        </authorList>
    </citation>
    <scope>NUCLEOTIDE SEQUENCE [LARGE SCALE GENOMIC DNA]</scope>
    <source>
        <strain evidence="2">SLM1</strain>
    </source>
</reference>
<feature type="transmembrane region" description="Helical" evidence="1">
    <location>
        <begin position="116"/>
        <end position="135"/>
    </location>
</feature>
<protein>
    <submittedName>
        <fullName evidence="2">Uncharacterized protein</fullName>
    </submittedName>
</protein>
<name>A0A163GUV6_9BACL</name>
<dbReference type="AlphaFoldDB" id="A0A163GUV6"/>
<keyword evidence="1" id="KW-0812">Transmembrane</keyword>
<proteinExistence type="predicted"/>
<keyword evidence="1" id="KW-1133">Transmembrane helix</keyword>
<sequence length="156" mass="18031">MEITRKEPDDLIELLFVNDAIIYVEQDTHKICCVIIFVYLYKWKGWQAMVASPTAMISLITVLAIILLSFINQIKHNKQEPLIVYFTQKLILFSLSYLVLAAIWFVSIVLLGQISLFVSIGLGSMITAAFVYILIRKWNKMEQYVSKFVKQAYNRG</sequence>